<protein>
    <recommendedName>
        <fullName evidence="1">DUF4455 domain-containing protein</fullName>
    </recommendedName>
</protein>
<dbReference type="EMBL" id="JAIWYP010000007">
    <property type="protein sequence ID" value="KAH3799804.1"/>
    <property type="molecule type" value="Genomic_DNA"/>
</dbReference>
<evidence type="ECO:0000313" key="3">
    <source>
        <dbReference type="Proteomes" id="UP000828390"/>
    </source>
</evidence>
<reference evidence="2" key="1">
    <citation type="journal article" date="2019" name="bioRxiv">
        <title>The Genome of the Zebra Mussel, Dreissena polymorpha: A Resource for Invasive Species Research.</title>
        <authorList>
            <person name="McCartney M.A."/>
            <person name="Auch B."/>
            <person name="Kono T."/>
            <person name="Mallez S."/>
            <person name="Zhang Y."/>
            <person name="Obille A."/>
            <person name="Becker A."/>
            <person name="Abrahante J.E."/>
            <person name="Garbe J."/>
            <person name="Badalamenti J.P."/>
            <person name="Herman A."/>
            <person name="Mangelson H."/>
            <person name="Liachko I."/>
            <person name="Sullivan S."/>
            <person name="Sone E.D."/>
            <person name="Koren S."/>
            <person name="Silverstein K.A.T."/>
            <person name="Beckman K.B."/>
            <person name="Gohl D.M."/>
        </authorList>
    </citation>
    <scope>NUCLEOTIDE SEQUENCE</scope>
    <source>
        <strain evidence="2">Duluth1</strain>
        <tissue evidence="2">Whole animal</tissue>
    </source>
</reference>
<evidence type="ECO:0000259" key="1">
    <source>
        <dbReference type="Pfam" id="PF14643"/>
    </source>
</evidence>
<dbReference type="PANTHER" id="PTHR21444">
    <property type="entry name" value="COILED-COIL DOMAIN-CONTAINING PROTEIN 180"/>
    <property type="match status" value="1"/>
</dbReference>
<proteinExistence type="predicted"/>
<dbReference type="InterPro" id="IPR028089">
    <property type="entry name" value="DUF4455"/>
</dbReference>
<evidence type="ECO:0000313" key="2">
    <source>
        <dbReference type="EMBL" id="KAH3799804.1"/>
    </source>
</evidence>
<feature type="domain" description="DUF4455" evidence="1">
    <location>
        <begin position="39"/>
        <end position="225"/>
    </location>
</feature>
<name>A0A9D4J895_DREPO</name>
<dbReference type="AlphaFoldDB" id="A0A9D4J895"/>
<gene>
    <name evidence="2" type="ORF">DPMN_153420</name>
</gene>
<sequence>MINQTVLSNRRAYGDLYVRLMSSDIERERAQNNVWRRRDCLQEIERIKLDLLDTGVCSESRAKSVVEEFMIPLVGERQGVYERNLETMERALEEQNKMSGEQLKSLFKFAQGAAHVWDVHEIGLARQERSLQEKLEQSKVSHDAADKEAHLDIIMDRMRQDATEKALKDSLTRALEMLDKIRHAYEVFHSDQENIVKQYPDMVKSELNNYDEALCKLFSLDRNKPSEQTREATQDSITPDDTIVEDGMVGKKKSKTPLQKPVKPEQTDVDADCISTFLFYNIGMYQ</sequence>
<comment type="caution">
    <text evidence="2">The sequence shown here is derived from an EMBL/GenBank/DDBJ whole genome shotgun (WGS) entry which is preliminary data.</text>
</comment>
<keyword evidence="3" id="KW-1185">Reference proteome</keyword>
<reference evidence="2" key="2">
    <citation type="submission" date="2020-11" db="EMBL/GenBank/DDBJ databases">
        <authorList>
            <person name="McCartney M.A."/>
            <person name="Auch B."/>
            <person name="Kono T."/>
            <person name="Mallez S."/>
            <person name="Becker A."/>
            <person name="Gohl D.M."/>
            <person name="Silverstein K.A.T."/>
            <person name="Koren S."/>
            <person name="Bechman K.B."/>
            <person name="Herman A."/>
            <person name="Abrahante J.E."/>
            <person name="Garbe J."/>
        </authorList>
    </citation>
    <scope>NUCLEOTIDE SEQUENCE</scope>
    <source>
        <strain evidence="2">Duluth1</strain>
        <tissue evidence="2">Whole animal</tissue>
    </source>
</reference>
<accession>A0A9D4J895</accession>
<dbReference type="Pfam" id="PF14643">
    <property type="entry name" value="DUF4455"/>
    <property type="match status" value="1"/>
</dbReference>
<organism evidence="2 3">
    <name type="scientific">Dreissena polymorpha</name>
    <name type="common">Zebra mussel</name>
    <name type="synonym">Mytilus polymorpha</name>
    <dbReference type="NCBI Taxonomy" id="45954"/>
    <lineage>
        <taxon>Eukaryota</taxon>
        <taxon>Metazoa</taxon>
        <taxon>Spiralia</taxon>
        <taxon>Lophotrochozoa</taxon>
        <taxon>Mollusca</taxon>
        <taxon>Bivalvia</taxon>
        <taxon>Autobranchia</taxon>
        <taxon>Heteroconchia</taxon>
        <taxon>Euheterodonta</taxon>
        <taxon>Imparidentia</taxon>
        <taxon>Neoheterodontei</taxon>
        <taxon>Myida</taxon>
        <taxon>Dreissenoidea</taxon>
        <taxon>Dreissenidae</taxon>
        <taxon>Dreissena</taxon>
    </lineage>
</organism>
<dbReference type="Proteomes" id="UP000828390">
    <property type="component" value="Unassembled WGS sequence"/>
</dbReference>
<dbReference type="PANTHER" id="PTHR21444:SF14">
    <property type="entry name" value="COILED-COIL DOMAIN-CONTAINING PROTEIN 180"/>
    <property type="match status" value="1"/>
</dbReference>